<dbReference type="GO" id="GO:0005739">
    <property type="term" value="C:mitochondrion"/>
    <property type="evidence" value="ECO:0007669"/>
    <property type="project" value="UniProtKB-SubCell"/>
</dbReference>
<evidence type="ECO:0000259" key="17">
    <source>
        <dbReference type="PROSITE" id="PS50878"/>
    </source>
</evidence>
<dbReference type="Gene3D" id="3.10.10.20">
    <property type="match status" value="1"/>
</dbReference>
<comment type="function">
    <text evidence="15">Telomerase is a ribonucleoprotein enzyme essential for the replication of chromosome termini in most eukaryotes. It elongates telomeres. It is a reverse transcriptase that adds simple sequence repeats to chromosome ends by copying a template sequence within the RNA component of the enzyme.</text>
</comment>
<dbReference type="AlphaFoldDB" id="A0A084GA58"/>
<dbReference type="GO" id="GO:0000333">
    <property type="term" value="C:telomerase catalytic core complex"/>
    <property type="evidence" value="ECO:0007669"/>
    <property type="project" value="TreeGrafter"/>
</dbReference>
<dbReference type="Proteomes" id="UP000028545">
    <property type="component" value="Unassembled WGS sequence"/>
</dbReference>
<evidence type="ECO:0000313" key="18">
    <source>
        <dbReference type="EMBL" id="KEZ44220.1"/>
    </source>
</evidence>
<comment type="subcellular location">
    <subcellularLocation>
        <location evidence="1">Mitochondrion</location>
    </subcellularLocation>
    <subcellularLocation>
        <location evidence="15">Nucleus</location>
    </subcellularLocation>
    <subcellularLocation>
        <location evidence="15">Chromosome</location>
        <location evidence="15">Telomere</location>
    </subcellularLocation>
</comment>
<feature type="region of interest" description="Disordered" evidence="16">
    <location>
        <begin position="1"/>
        <end position="35"/>
    </location>
</feature>
<evidence type="ECO:0000256" key="9">
    <source>
        <dbReference type="ARBA" id="ARBA00022842"/>
    </source>
</evidence>
<dbReference type="EMBL" id="JOWA01000088">
    <property type="protein sequence ID" value="KEZ44220.1"/>
    <property type="molecule type" value="Genomic_DNA"/>
</dbReference>
<dbReference type="SUPFAM" id="SSF56672">
    <property type="entry name" value="DNA/RNA polymerases"/>
    <property type="match status" value="1"/>
</dbReference>
<dbReference type="HOGENOM" id="CLU_001996_0_1_1"/>
<accession>A0A084GA58</accession>
<keyword evidence="10 15" id="KW-0779">Telomere</keyword>
<dbReference type="GO" id="GO:0007004">
    <property type="term" value="P:telomere maintenance via telomerase"/>
    <property type="evidence" value="ECO:0007669"/>
    <property type="project" value="TreeGrafter"/>
</dbReference>
<dbReference type="InterPro" id="IPR043502">
    <property type="entry name" value="DNA/RNA_pol_sf"/>
</dbReference>
<dbReference type="GeneID" id="27722230"/>
<dbReference type="Gene3D" id="3.30.70.2630">
    <property type="match status" value="1"/>
</dbReference>
<evidence type="ECO:0000256" key="12">
    <source>
        <dbReference type="ARBA" id="ARBA00023128"/>
    </source>
</evidence>
<dbReference type="GO" id="GO:0046872">
    <property type="term" value="F:metal ion binding"/>
    <property type="evidence" value="ECO:0007669"/>
    <property type="project" value="UniProtKB-KW"/>
</dbReference>
<keyword evidence="6 15" id="KW-0808">Transferase</keyword>
<sequence length="1085" mass="122941">MTQPRNPKRSREDGDESSDKAKRVRTDDRGAGGNQVRLPMSRVILSQYYPSVVTLREAEKARARPKHILCDGFRKTTGLNTQRQGGPAGVKPSIPNLLSIYPNHHVEALKRPPWPQLLLLLGQAGERIMVDLLVDCAVYVSVDSGVRNMWQLSGTPLSELDPIIQMDPPESDRPRTPCRPKNPAVRSPGEITFVRSRILYARAGLTARGNVEIGLRHIHILNRAPYVPKEACEQGKTGVDSGGNREFEDNTLRVMAYMFPRQFGLHNVFTSQVDRQKSAQKFQDYTLREDEISSVFRRVDQACDGNFAVRIRLPKRLRGRPKELVERLQILHARCSYVQILDHYCPNPLTGGAHKRVAHSQRIEWKPAPAGSTSVRVCNSSGKKASKRKSAKNGRSKKAPTLNLEGKSIVDLATPVSQVSAFCQRVLSKIIPNEFWGVGSTQKHNKELVLRNVDRFIRLRRFENMSLHDVYQGIKVSDIEWLAPPHLRGTKMTNTDKLKRVEIFLEFLYYVFDSLLIPLIRSNFYVTDSGKHKYRLFYFRHDVWRRIAEPATAALKSRLLEEINTSDAKEILASRTLGTSHLRLLPKDSTLRPIMNLRRRAFLRGERQTLGPSINSILAPVHSMLSLEKDRDPARLGASLFSVPDLYTRLKSFCSKLPQGPRKMFYFAKVDVQAAFDTIPQAAVVELMKTIPSDVQYLISKYVEVKPGDAAQNKAGVTIIKPSKRWLSLASTSKDNTRFSQQLKSKLAPNKRNTIFVDNVMKRVFKTKALISLLTSHVESNLIKIGKKYYRQKCGVPQGSILSTAFCNYFYADLERRHLSFLADDDETLLLRLIDDFLLITTDKAKAERFIKVMHAGLPDYGVTVSRAKTLVNFPMEIDSEPLPQWDPSSGGFPYCGTLIDSTTLAISKNRPTGGKQLTTTDDCLTVESSRRPGRNFERKTLNAFRLQSHMMFYDTSHNPLSLSLSNLDAALAETARKACAYIRCLPREKRPREHVFVRTIRKLIDVAYSLLTSKERRARFPGYECAISRTQVQVATLGAFGRVVRAKQPGYEGVIDWIEKEMVNLESSKKLKRKLRLGGRNTEM</sequence>
<dbReference type="Pfam" id="PF00078">
    <property type="entry name" value="RVT_1"/>
    <property type="match status" value="1"/>
</dbReference>
<dbReference type="PRINTS" id="PR01365">
    <property type="entry name" value="TELOMERASERT"/>
</dbReference>
<evidence type="ECO:0000256" key="15">
    <source>
        <dbReference type="RuleBase" id="RU365061"/>
    </source>
</evidence>
<dbReference type="VEuPathDB" id="FungiDB:SAPIO_CDS3158"/>
<proteinExistence type="inferred from homology"/>
<keyword evidence="11 15" id="KW-0695">RNA-directed DNA polymerase</keyword>
<evidence type="ECO:0000256" key="7">
    <source>
        <dbReference type="ARBA" id="ARBA00022695"/>
    </source>
</evidence>
<evidence type="ECO:0000256" key="14">
    <source>
        <dbReference type="ARBA" id="ARBA00048173"/>
    </source>
</evidence>
<dbReference type="GO" id="GO:0070034">
    <property type="term" value="F:telomerase RNA binding"/>
    <property type="evidence" value="ECO:0007669"/>
    <property type="project" value="TreeGrafter"/>
</dbReference>
<evidence type="ECO:0000256" key="13">
    <source>
        <dbReference type="ARBA" id="ARBA00023242"/>
    </source>
</evidence>
<protein>
    <recommendedName>
        <fullName evidence="4 15">Telomerase reverse transcriptase</fullName>
        <ecNumber evidence="3 15">2.7.7.49</ecNumber>
    </recommendedName>
    <alternativeName>
        <fullName evidence="15">Telomerase catalytic subunit</fullName>
    </alternativeName>
</protein>
<evidence type="ECO:0000313" key="19">
    <source>
        <dbReference type="Proteomes" id="UP000028545"/>
    </source>
</evidence>
<keyword evidence="19" id="KW-1185">Reference proteome</keyword>
<feature type="region of interest" description="Disordered" evidence="16">
    <location>
        <begin position="370"/>
        <end position="400"/>
    </location>
</feature>
<comment type="similarity">
    <text evidence="2 15">Belongs to the reverse transcriptase family. Telomerase subfamily.</text>
</comment>
<dbReference type="Pfam" id="PF12009">
    <property type="entry name" value="Telomerase_RBD"/>
    <property type="match status" value="1"/>
</dbReference>
<dbReference type="OMA" id="FDTIPQE"/>
<keyword evidence="7 15" id="KW-0548">Nucleotidyltransferase</keyword>
<gene>
    <name evidence="18" type="ORF">SAPIO_CDS3158</name>
</gene>
<feature type="domain" description="Reverse transcriptase" evidence="17">
    <location>
        <begin position="566"/>
        <end position="900"/>
    </location>
</feature>
<organism evidence="18 19">
    <name type="scientific">Pseudallescheria apiosperma</name>
    <name type="common">Scedosporium apiospermum</name>
    <dbReference type="NCBI Taxonomy" id="563466"/>
    <lineage>
        <taxon>Eukaryota</taxon>
        <taxon>Fungi</taxon>
        <taxon>Dikarya</taxon>
        <taxon>Ascomycota</taxon>
        <taxon>Pezizomycotina</taxon>
        <taxon>Sordariomycetes</taxon>
        <taxon>Hypocreomycetidae</taxon>
        <taxon>Microascales</taxon>
        <taxon>Microascaceae</taxon>
        <taxon>Scedosporium</taxon>
    </lineage>
</organism>
<feature type="compositionally biased region" description="Basic and acidic residues" evidence="16">
    <location>
        <begin position="9"/>
        <end position="30"/>
    </location>
</feature>
<dbReference type="Gene3D" id="1.10.10.2210">
    <property type="match status" value="1"/>
</dbReference>
<dbReference type="InterPro" id="IPR021891">
    <property type="entry name" value="Telomerase_RBD"/>
</dbReference>
<evidence type="ECO:0000256" key="8">
    <source>
        <dbReference type="ARBA" id="ARBA00022723"/>
    </source>
</evidence>
<reference evidence="18 19" key="1">
    <citation type="journal article" date="2014" name="Genome Announc.">
        <title>Draft genome sequence of the pathogenic fungus Scedosporium apiospermum.</title>
        <authorList>
            <person name="Vandeputte P."/>
            <person name="Ghamrawi S."/>
            <person name="Rechenmann M."/>
            <person name="Iltis A."/>
            <person name="Giraud S."/>
            <person name="Fleury M."/>
            <person name="Thornton C."/>
            <person name="Delhaes L."/>
            <person name="Meyer W."/>
            <person name="Papon N."/>
            <person name="Bouchara J.P."/>
        </authorList>
    </citation>
    <scope>NUCLEOTIDE SEQUENCE [LARGE SCALE GENOMIC DNA]</scope>
    <source>
        <strain evidence="18 19">IHEM 14462</strain>
    </source>
</reference>
<keyword evidence="13 15" id="KW-0539">Nucleus</keyword>
<keyword evidence="12" id="KW-0496">Mitochondrion</keyword>
<evidence type="ECO:0000256" key="6">
    <source>
        <dbReference type="ARBA" id="ARBA00022679"/>
    </source>
</evidence>
<evidence type="ECO:0000256" key="2">
    <source>
        <dbReference type="ARBA" id="ARBA00008001"/>
    </source>
</evidence>
<dbReference type="InterPro" id="IPR003545">
    <property type="entry name" value="Telomerase_RT"/>
</dbReference>
<evidence type="ECO:0000256" key="3">
    <source>
        <dbReference type="ARBA" id="ARBA00012493"/>
    </source>
</evidence>
<dbReference type="KEGG" id="sapo:SAPIO_CDS3158"/>
<feature type="compositionally biased region" description="Basic residues" evidence="16">
    <location>
        <begin position="384"/>
        <end position="398"/>
    </location>
</feature>
<dbReference type="Gene3D" id="1.10.357.90">
    <property type="match status" value="1"/>
</dbReference>
<dbReference type="EC" id="2.7.7.49" evidence="3 15"/>
<dbReference type="Gene3D" id="1.10.132.70">
    <property type="match status" value="1"/>
</dbReference>
<dbReference type="PANTHER" id="PTHR12066">
    <property type="entry name" value="TELOMERASE REVERSE TRANSCRIPTASE"/>
    <property type="match status" value="1"/>
</dbReference>
<evidence type="ECO:0000256" key="11">
    <source>
        <dbReference type="ARBA" id="ARBA00022918"/>
    </source>
</evidence>
<dbReference type="GO" id="GO:0042162">
    <property type="term" value="F:telomeric DNA binding"/>
    <property type="evidence" value="ECO:0007669"/>
    <property type="project" value="TreeGrafter"/>
</dbReference>
<evidence type="ECO:0000256" key="4">
    <source>
        <dbReference type="ARBA" id="ARBA00016182"/>
    </source>
</evidence>
<keyword evidence="8 15" id="KW-0479">Metal-binding</keyword>
<dbReference type="GO" id="GO:0000781">
    <property type="term" value="C:chromosome, telomeric region"/>
    <property type="evidence" value="ECO:0007669"/>
    <property type="project" value="UniProtKB-SubCell"/>
</dbReference>
<evidence type="ECO:0000256" key="1">
    <source>
        <dbReference type="ARBA" id="ARBA00004173"/>
    </source>
</evidence>
<evidence type="ECO:0000256" key="5">
    <source>
        <dbReference type="ARBA" id="ARBA00022454"/>
    </source>
</evidence>
<comment type="caution">
    <text evidence="18">The sequence shown here is derived from an EMBL/GenBank/DDBJ whole genome shotgun (WGS) entry which is preliminary data.</text>
</comment>
<keyword evidence="5 15" id="KW-0158">Chromosome</keyword>
<dbReference type="OrthoDB" id="289721at2759"/>
<evidence type="ECO:0000256" key="10">
    <source>
        <dbReference type="ARBA" id="ARBA00022895"/>
    </source>
</evidence>
<evidence type="ECO:0000256" key="16">
    <source>
        <dbReference type="SAM" id="MobiDB-lite"/>
    </source>
</evidence>
<dbReference type="PANTHER" id="PTHR12066:SF0">
    <property type="entry name" value="TELOMERASE REVERSE TRANSCRIPTASE"/>
    <property type="match status" value="1"/>
</dbReference>
<dbReference type="RefSeq" id="XP_016644019.1">
    <property type="nucleotide sequence ID" value="XM_016786013.1"/>
</dbReference>
<dbReference type="SMART" id="SM00975">
    <property type="entry name" value="Telomerase_RBD"/>
    <property type="match status" value="1"/>
</dbReference>
<dbReference type="CDD" id="cd01648">
    <property type="entry name" value="TERT"/>
    <property type="match status" value="1"/>
</dbReference>
<comment type="catalytic activity">
    <reaction evidence="14 15">
        <text>DNA(n) + a 2'-deoxyribonucleoside 5'-triphosphate = DNA(n+1) + diphosphate</text>
        <dbReference type="Rhea" id="RHEA:22508"/>
        <dbReference type="Rhea" id="RHEA-COMP:17339"/>
        <dbReference type="Rhea" id="RHEA-COMP:17340"/>
        <dbReference type="ChEBI" id="CHEBI:33019"/>
        <dbReference type="ChEBI" id="CHEBI:61560"/>
        <dbReference type="ChEBI" id="CHEBI:173112"/>
        <dbReference type="EC" id="2.7.7.49"/>
    </reaction>
</comment>
<dbReference type="GO" id="GO:0003720">
    <property type="term" value="F:telomerase activity"/>
    <property type="evidence" value="ECO:0007669"/>
    <property type="project" value="InterPro"/>
</dbReference>
<dbReference type="PROSITE" id="PS50878">
    <property type="entry name" value="RT_POL"/>
    <property type="match status" value="1"/>
</dbReference>
<keyword evidence="9 15" id="KW-0460">Magnesium</keyword>
<dbReference type="InterPro" id="IPR000477">
    <property type="entry name" value="RT_dom"/>
</dbReference>
<name>A0A084GA58_PSEDA</name>